<dbReference type="InterPro" id="IPR021328">
    <property type="entry name" value="CotB-like"/>
</dbReference>
<dbReference type="KEGG" id="tum:CBW65_11490"/>
<dbReference type="RefSeq" id="WP_087456942.1">
    <property type="nucleotide sequence ID" value="NZ_CP021434.1"/>
</dbReference>
<gene>
    <name evidence="1" type="ORF">CBW65_11490</name>
</gene>
<evidence type="ECO:0000313" key="1">
    <source>
        <dbReference type="EMBL" id="ARU61563.1"/>
    </source>
</evidence>
<sequence length="268" mass="31215">MHNYQHAALFEHRFWLQILGDHARFFQLTTSAKEVQEVQRINSFVALFDQLLETARRDLSDAELITLNRQAAQRVKEFREFKLHVIRRQLTGEIAVNLPPSFINHMVNELDEYTRILNNLLEGKLPPVFHPVHHHLLWLSDAYGHADGLASFTDMSEKLVIAKAKSFSKHFTDLYLKAVELTGFLRTGLQDFPPLARFNKEAELEIIMFQEFLNEVEEMELDHTLLSILSPLMPDHMFREECYYLTKLSQVSNVKQPACDPTQPRVQS</sequence>
<dbReference type="Gene3D" id="1.20.1260.120">
    <property type="entry name" value="Protein of unknown function DUF2935"/>
    <property type="match status" value="1"/>
</dbReference>
<keyword evidence="2" id="KW-1185">Reference proteome</keyword>
<dbReference type="AlphaFoldDB" id="A0A1Y0IQB7"/>
<proteinExistence type="predicted"/>
<evidence type="ECO:0008006" key="3">
    <source>
        <dbReference type="Google" id="ProtNLM"/>
    </source>
</evidence>
<reference evidence="2" key="1">
    <citation type="submission" date="2017-05" db="EMBL/GenBank/DDBJ databases">
        <authorList>
            <person name="Sung H."/>
        </authorList>
    </citation>
    <scope>NUCLEOTIDE SEQUENCE [LARGE SCALE GENOMIC DNA]</scope>
    <source>
        <strain evidence="2">AR23208</strain>
    </source>
</reference>
<accession>A0A1Y0IQB7</accession>
<evidence type="ECO:0000313" key="2">
    <source>
        <dbReference type="Proteomes" id="UP000195437"/>
    </source>
</evidence>
<dbReference type="Proteomes" id="UP000195437">
    <property type="component" value="Chromosome"/>
</dbReference>
<protein>
    <recommendedName>
        <fullName evidence="3">DUF2935 domain-containing protein</fullName>
    </recommendedName>
</protein>
<dbReference type="EMBL" id="CP021434">
    <property type="protein sequence ID" value="ARU61563.1"/>
    <property type="molecule type" value="Genomic_DNA"/>
</dbReference>
<dbReference type="OrthoDB" id="1633927at2"/>
<organism evidence="1 2">
    <name type="scientific">Tumebacillus avium</name>
    <dbReference type="NCBI Taxonomy" id="1903704"/>
    <lineage>
        <taxon>Bacteria</taxon>
        <taxon>Bacillati</taxon>
        <taxon>Bacillota</taxon>
        <taxon>Bacilli</taxon>
        <taxon>Bacillales</taxon>
        <taxon>Alicyclobacillaceae</taxon>
        <taxon>Tumebacillus</taxon>
    </lineage>
</organism>
<name>A0A1Y0IQB7_9BACL</name>
<dbReference type="Pfam" id="PF11155">
    <property type="entry name" value="DUF2935"/>
    <property type="match status" value="2"/>
</dbReference>
<dbReference type="SUPFAM" id="SSF158430">
    <property type="entry name" value="Bacillus cereus metalloprotein-like"/>
    <property type="match status" value="2"/>
</dbReference>